<evidence type="ECO:0000313" key="1">
    <source>
        <dbReference type="EMBL" id="QHT25237.1"/>
    </source>
</evidence>
<dbReference type="EMBL" id="MN739760">
    <property type="protein sequence ID" value="QHT25237.1"/>
    <property type="molecule type" value="Genomic_DNA"/>
</dbReference>
<name>A0A6C0E7U0_9ZZZZ</name>
<protein>
    <submittedName>
        <fullName evidence="1">Uncharacterized protein</fullName>
    </submittedName>
</protein>
<reference evidence="1" key="1">
    <citation type="journal article" date="2020" name="Nature">
        <title>Giant virus diversity and host interactions through global metagenomics.</title>
        <authorList>
            <person name="Schulz F."/>
            <person name="Roux S."/>
            <person name="Paez-Espino D."/>
            <person name="Jungbluth S."/>
            <person name="Walsh D.A."/>
            <person name="Denef V.J."/>
            <person name="McMahon K.D."/>
            <person name="Konstantinidis K.T."/>
            <person name="Eloe-Fadrosh E.A."/>
            <person name="Kyrpides N.C."/>
            <person name="Woyke T."/>
        </authorList>
    </citation>
    <scope>NUCLEOTIDE SEQUENCE</scope>
    <source>
        <strain evidence="1">GVMAG-M-3300023179-150</strain>
    </source>
</reference>
<sequence length="156" mass="18700">MDKSILARIKEKYDIENIICGRYGQTFLNFYLESQKKIVELESVGLYIWELFGMLWVGEKQELILNILVCLNSLERVSLELKKELYNLVEEEKKRELFEKDKIVWDVILSDYGLKNEWLDLDLNWDQLKEKNRNDLDKIYKDVDEKIKSILNSDKS</sequence>
<dbReference type="AlphaFoldDB" id="A0A6C0E7U0"/>
<proteinExistence type="predicted"/>
<accession>A0A6C0E7U0</accession>
<organism evidence="1">
    <name type="scientific">viral metagenome</name>
    <dbReference type="NCBI Taxonomy" id="1070528"/>
    <lineage>
        <taxon>unclassified sequences</taxon>
        <taxon>metagenomes</taxon>
        <taxon>organismal metagenomes</taxon>
    </lineage>
</organism>